<protein>
    <submittedName>
        <fullName evidence="2">Uncharacterized protein</fullName>
    </submittedName>
</protein>
<dbReference type="RefSeq" id="XP_066657574.1">
    <property type="nucleotide sequence ID" value="XM_066799396.1"/>
</dbReference>
<evidence type="ECO:0000313" key="3">
    <source>
        <dbReference type="Proteomes" id="UP001360953"/>
    </source>
</evidence>
<evidence type="ECO:0000313" key="2">
    <source>
        <dbReference type="EMBL" id="KAK7540643.1"/>
    </source>
</evidence>
<evidence type="ECO:0000256" key="1">
    <source>
        <dbReference type="SAM" id="MobiDB-lite"/>
    </source>
</evidence>
<feature type="compositionally biased region" description="Polar residues" evidence="1">
    <location>
        <begin position="214"/>
        <end position="223"/>
    </location>
</feature>
<feature type="region of interest" description="Disordered" evidence="1">
    <location>
        <begin position="207"/>
        <end position="231"/>
    </location>
</feature>
<reference evidence="2 3" key="1">
    <citation type="submission" date="2024-04" db="EMBL/GenBank/DDBJ databases">
        <title>Phyllosticta paracitricarpa is synonymous to the EU quarantine fungus P. citricarpa based on phylogenomic analyses.</title>
        <authorList>
            <consortium name="Lawrence Berkeley National Laboratory"/>
            <person name="Van ingen-buijs V.A."/>
            <person name="Van westerhoven A.C."/>
            <person name="Haridas S."/>
            <person name="Skiadas P."/>
            <person name="Martin F."/>
            <person name="Groenewald J.Z."/>
            <person name="Crous P.W."/>
            <person name="Seidl M.F."/>
        </authorList>
    </citation>
    <scope>NUCLEOTIDE SEQUENCE [LARGE SCALE GENOMIC DNA]</scope>
    <source>
        <strain evidence="2 3">CPC 17464</strain>
    </source>
</reference>
<keyword evidence="3" id="KW-1185">Reference proteome</keyword>
<sequence length="248" mass="27209">MASAFRRISQSISGCSGLAEADKRRPSIHGQALECECRCDCPGCPCLKARKEAVFRREEDLSDYVIVDRFGECSNASSEDETIRLGIEGIGVCPIAPQIEREAPFPWRIDLGERGWTGSAADGFSNDDHGRAEMLHYSDILRDLAEIDRTGTPDSLANEAASMGAMSMTKSGFLRRRSLTPAESNVQPYSHMGAWNDGAPPQAYLFSRQPPPSATTSGLSEECTTGGGWDERAEYSQYPRFIRDEDLA</sequence>
<dbReference type="EMBL" id="JBBPEH010000003">
    <property type="protein sequence ID" value="KAK7540643.1"/>
    <property type="molecule type" value="Genomic_DNA"/>
</dbReference>
<comment type="caution">
    <text evidence="2">The sequence shown here is derived from an EMBL/GenBank/DDBJ whole genome shotgun (WGS) entry which is preliminary data.</text>
</comment>
<name>A0ABR1LZP1_9PEZI</name>
<gene>
    <name evidence="2" type="ORF">J3D65DRAFT_615970</name>
</gene>
<proteinExistence type="predicted"/>
<accession>A0ABR1LZP1</accession>
<organism evidence="2 3">
    <name type="scientific">Phyllosticta citribraziliensis</name>
    <dbReference type="NCBI Taxonomy" id="989973"/>
    <lineage>
        <taxon>Eukaryota</taxon>
        <taxon>Fungi</taxon>
        <taxon>Dikarya</taxon>
        <taxon>Ascomycota</taxon>
        <taxon>Pezizomycotina</taxon>
        <taxon>Dothideomycetes</taxon>
        <taxon>Dothideomycetes incertae sedis</taxon>
        <taxon>Botryosphaeriales</taxon>
        <taxon>Phyllostictaceae</taxon>
        <taxon>Phyllosticta</taxon>
    </lineage>
</organism>
<dbReference type="Proteomes" id="UP001360953">
    <property type="component" value="Unassembled WGS sequence"/>
</dbReference>
<dbReference type="GeneID" id="92032302"/>